<comment type="caution">
    <text evidence="2">The sequence shown here is derived from an EMBL/GenBank/DDBJ whole genome shotgun (WGS) entry which is preliminary data.</text>
</comment>
<dbReference type="Proteomes" id="UP000663829">
    <property type="component" value="Unassembled WGS sequence"/>
</dbReference>
<dbReference type="Proteomes" id="UP000681722">
    <property type="component" value="Unassembled WGS sequence"/>
</dbReference>
<reference evidence="2" key="1">
    <citation type="submission" date="2021-02" db="EMBL/GenBank/DDBJ databases">
        <authorList>
            <person name="Nowell W R."/>
        </authorList>
    </citation>
    <scope>NUCLEOTIDE SEQUENCE</scope>
</reference>
<evidence type="ECO:0000313" key="3">
    <source>
        <dbReference type="EMBL" id="CAF4514269.1"/>
    </source>
</evidence>
<gene>
    <name evidence="2" type="ORF">GPM918_LOCUS43837</name>
    <name evidence="3" type="ORF">SRO942_LOCUS45461</name>
</gene>
<evidence type="ECO:0000256" key="1">
    <source>
        <dbReference type="SAM" id="MobiDB-lite"/>
    </source>
</evidence>
<name>A0A816CCH1_9BILA</name>
<feature type="non-terminal residue" evidence="2">
    <location>
        <position position="1"/>
    </location>
</feature>
<organism evidence="2 4">
    <name type="scientific">Didymodactylos carnosus</name>
    <dbReference type="NCBI Taxonomy" id="1234261"/>
    <lineage>
        <taxon>Eukaryota</taxon>
        <taxon>Metazoa</taxon>
        <taxon>Spiralia</taxon>
        <taxon>Gnathifera</taxon>
        <taxon>Rotifera</taxon>
        <taxon>Eurotatoria</taxon>
        <taxon>Bdelloidea</taxon>
        <taxon>Philodinida</taxon>
        <taxon>Philodinidae</taxon>
        <taxon>Didymodactylos</taxon>
    </lineage>
</organism>
<keyword evidence="4" id="KW-1185">Reference proteome</keyword>
<dbReference type="EMBL" id="CAJOBC010108454">
    <property type="protein sequence ID" value="CAF4514269.1"/>
    <property type="molecule type" value="Genomic_DNA"/>
</dbReference>
<evidence type="ECO:0000313" key="2">
    <source>
        <dbReference type="EMBL" id="CAF1622757.1"/>
    </source>
</evidence>
<accession>A0A816CCH1</accession>
<feature type="region of interest" description="Disordered" evidence="1">
    <location>
        <begin position="1"/>
        <end position="20"/>
    </location>
</feature>
<proteinExistence type="predicted"/>
<protein>
    <submittedName>
        <fullName evidence="2">Uncharacterized protein</fullName>
    </submittedName>
</protein>
<dbReference type="AlphaFoldDB" id="A0A816CCH1"/>
<sequence>MDMKGGGPQVIDGPESESHL</sequence>
<dbReference type="EMBL" id="CAJNOQ010041179">
    <property type="protein sequence ID" value="CAF1622757.1"/>
    <property type="molecule type" value="Genomic_DNA"/>
</dbReference>
<evidence type="ECO:0000313" key="4">
    <source>
        <dbReference type="Proteomes" id="UP000663829"/>
    </source>
</evidence>